<reference evidence="1 2" key="1">
    <citation type="submission" date="2019-08" db="EMBL/GenBank/DDBJ databases">
        <title>Whole genome of Aphis craccivora.</title>
        <authorList>
            <person name="Voronova N.V."/>
            <person name="Shulinski R.S."/>
            <person name="Bandarenka Y.V."/>
            <person name="Zhorov D.G."/>
            <person name="Warner D."/>
        </authorList>
    </citation>
    <scope>NUCLEOTIDE SEQUENCE [LARGE SCALE GENOMIC DNA]</scope>
    <source>
        <strain evidence="1">180601</strain>
        <tissue evidence="1">Whole Body</tissue>
    </source>
</reference>
<comment type="caution">
    <text evidence="1">The sequence shown here is derived from an EMBL/GenBank/DDBJ whole genome shotgun (WGS) entry which is preliminary data.</text>
</comment>
<dbReference type="EMBL" id="VUJU01001518">
    <property type="protein sequence ID" value="KAF0764923.1"/>
    <property type="molecule type" value="Genomic_DNA"/>
</dbReference>
<dbReference type="AlphaFoldDB" id="A0A6G0Z3B8"/>
<protein>
    <submittedName>
        <fullName evidence="1">Uncharacterized protein</fullName>
    </submittedName>
</protein>
<gene>
    <name evidence="1" type="ORF">FWK35_00004993</name>
</gene>
<keyword evidence="2" id="KW-1185">Reference proteome</keyword>
<evidence type="ECO:0000313" key="1">
    <source>
        <dbReference type="EMBL" id="KAF0764923.1"/>
    </source>
</evidence>
<proteinExistence type="predicted"/>
<accession>A0A6G0Z3B8</accession>
<evidence type="ECO:0000313" key="2">
    <source>
        <dbReference type="Proteomes" id="UP000478052"/>
    </source>
</evidence>
<dbReference type="OrthoDB" id="6627400at2759"/>
<sequence>MFRCGRWERDCRALEVELEESIDPDNILAIMLKRNTNWDAIKGFIKKVQPRREEDERLRQRGNH</sequence>
<organism evidence="1 2">
    <name type="scientific">Aphis craccivora</name>
    <name type="common">Cowpea aphid</name>
    <dbReference type="NCBI Taxonomy" id="307492"/>
    <lineage>
        <taxon>Eukaryota</taxon>
        <taxon>Metazoa</taxon>
        <taxon>Ecdysozoa</taxon>
        <taxon>Arthropoda</taxon>
        <taxon>Hexapoda</taxon>
        <taxon>Insecta</taxon>
        <taxon>Pterygota</taxon>
        <taxon>Neoptera</taxon>
        <taxon>Paraneoptera</taxon>
        <taxon>Hemiptera</taxon>
        <taxon>Sternorrhyncha</taxon>
        <taxon>Aphidomorpha</taxon>
        <taxon>Aphidoidea</taxon>
        <taxon>Aphididae</taxon>
        <taxon>Aphidini</taxon>
        <taxon>Aphis</taxon>
        <taxon>Aphis</taxon>
    </lineage>
</organism>
<dbReference type="Proteomes" id="UP000478052">
    <property type="component" value="Unassembled WGS sequence"/>
</dbReference>
<name>A0A6G0Z3B8_APHCR</name>